<dbReference type="EMBL" id="CABM01000024">
    <property type="protein sequence ID" value="CBH96274.1"/>
    <property type="molecule type" value="Genomic_DNA"/>
</dbReference>
<evidence type="ECO:0000313" key="2">
    <source>
        <dbReference type="EMBL" id="CBH96274.1"/>
    </source>
</evidence>
<gene>
    <name evidence="2" type="ORF">CARN2_2215</name>
</gene>
<accession>E6PMX2</accession>
<keyword evidence="1" id="KW-0472">Membrane</keyword>
<name>E6PMX2_9ZZZZ</name>
<keyword evidence="1" id="KW-1133">Transmembrane helix</keyword>
<protein>
    <submittedName>
        <fullName evidence="2">Uncharacterized protein</fullName>
    </submittedName>
</protein>
<comment type="caution">
    <text evidence="2">The sequence shown here is derived from an EMBL/GenBank/DDBJ whole genome shotgun (WGS) entry which is preliminary data.</text>
</comment>
<proteinExistence type="predicted"/>
<dbReference type="AlphaFoldDB" id="E6PMX2"/>
<reference evidence="2" key="1">
    <citation type="submission" date="2009-10" db="EMBL/GenBank/DDBJ databases">
        <title>Diversity of trophic interactions inside an arsenic-rich microbial ecosystem.</title>
        <authorList>
            <person name="Bertin P.N."/>
            <person name="Heinrich-Salmeron A."/>
            <person name="Pelletier E."/>
            <person name="Goulhen-Chollet F."/>
            <person name="Arsene-Ploetze F."/>
            <person name="Gallien S."/>
            <person name="Calteau A."/>
            <person name="Vallenet D."/>
            <person name="Casiot C."/>
            <person name="Chane-Woon-Ming B."/>
            <person name="Giloteaux L."/>
            <person name="Barakat M."/>
            <person name="Bonnefoy V."/>
            <person name="Bruneel O."/>
            <person name="Chandler M."/>
            <person name="Cleiss J."/>
            <person name="Duran R."/>
            <person name="Elbaz-Poulichet F."/>
            <person name="Fonknechten N."/>
            <person name="Lauga B."/>
            <person name="Mornico D."/>
            <person name="Ortet P."/>
            <person name="Schaeffer C."/>
            <person name="Siguier P."/>
            <person name="Alexander Thil Smith A."/>
            <person name="Van Dorsselaer A."/>
            <person name="Weissenbach J."/>
            <person name="Medigue C."/>
            <person name="Le Paslier D."/>
        </authorList>
    </citation>
    <scope>NUCLEOTIDE SEQUENCE</scope>
</reference>
<sequence length="84" mass="8810">MMAGSWFATLGALVGGFIGFLMRPSVPLIGQLPFRDVVSRGADLQGLDAVLLRNVAQQSFNDVLAGAIVGAVGGYVLYLLSKKN</sequence>
<feature type="transmembrane region" description="Helical" evidence="1">
    <location>
        <begin position="63"/>
        <end position="80"/>
    </location>
</feature>
<keyword evidence="1" id="KW-0812">Transmembrane</keyword>
<evidence type="ECO:0000256" key="1">
    <source>
        <dbReference type="SAM" id="Phobius"/>
    </source>
</evidence>
<organism evidence="2">
    <name type="scientific">mine drainage metagenome</name>
    <dbReference type="NCBI Taxonomy" id="410659"/>
    <lineage>
        <taxon>unclassified sequences</taxon>
        <taxon>metagenomes</taxon>
        <taxon>ecological metagenomes</taxon>
    </lineage>
</organism>